<dbReference type="AlphaFoldDB" id="A0LGH0"/>
<gene>
    <name evidence="2" type="ordered locus">Sfum_0825</name>
</gene>
<reference evidence="2 3" key="1">
    <citation type="submission" date="2006-10" db="EMBL/GenBank/DDBJ databases">
        <title>Complete sequence of Syntrophobacter fumaroxidans MPOB.</title>
        <authorList>
            <consortium name="US DOE Joint Genome Institute"/>
            <person name="Copeland A."/>
            <person name="Lucas S."/>
            <person name="Lapidus A."/>
            <person name="Barry K."/>
            <person name="Detter J.C."/>
            <person name="Glavina del Rio T."/>
            <person name="Hammon N."/>
            <person name="Israni S."/>
            <person name="Pitluck S."/>
            <person name="Goltsman E.G."/>
            <person name="Martinez M."/>
            <person name="Schmutz J."/>
            <person name="Larimer F."/>
            <person name="Land M."/>
            <person name="Hauser L."/>
            <person name="Kyrpides N."/>
            <person name="Kim E."/>
            <person name="Boone D.R."/>
            <person name="Brockman F."/>
            <person name="Culley D."/>
            <person name="Ferry J."/>
            <person name="Gunsalus R."/>
            <person name="McInerney M.J."/>
            <person name="Morrison M."/>
            <person name="Plugge C."/>
            <person name="Rohlin L."/>
            <person name="Scholten J."/>
            <person name="Sieber J."/>
            <person name="Stams A.J.M."/>
            <person name="Worm P."/>
            <person name="Henstra A.M."/>
            <person name="Richardson P."/>
        </authorList>
    </citation>
    <scope>NUCLEOTIDE SEQUENCE [LARGE SCALE GENOMIC DNA]</scope>
    <source>
        <strain evidence="3">DSM 10017 / MPOB</strain>
    </source>
</reference>
<evidence type="ECO:0000256" key="1">
    <source>
        <dbReference type="SAM" id="MobiDB-lite"/>
    </source>
</evidence>
<dbReference type="Proteomes" id="UP000001784">
    <property type="component" value="Chromosome"/>
</dbReference>
<dbReference type="HOGENOM" id="CLU_2482193_0_0_7"/>
<protein>
    <submittedName>
        <fullName evidence="2">Uncharacterized protein</fullName>
    </submittedName>
</protein>
<keyword evidence="3" id="KW-1185">Reference proteome</keyword>
<proteinExistence type="predicted"/>
<feature type="compositionally biased region" description="Basic residues" evidence="1">
    <location>
        <begin position="1"/>
        <end position="12"/>
    </location>
</feature>
<dbReference type="STRING" id="335543.Sfum_0825"/>
<organism evidence="2 3">
    <name type="scientific">Syntrophobacter fumaroxidans (strain DSM 10017 / MPOB)</name>
    <dbReference type="NCBI Taxonomy" id="335543"/>
    <lineage>
        <taxon>Bacteria</taxon>
        <taxon>Pseudomonadati</taxon>
        <taxon>Thermodesulfobacteriota</taxon>
        <taxon>Syntrophobacteria</taxon>
        <taxon>Syntrophobacterales</taxon>
        <taxon>Syntrophobacteraceae</taxon>
        <taxon>Syntrophobacter</taxon>
    </lineage>
</organism>
<feature type="region of interest" description="Disordered" evidence="1">
    <location>
        <begin position="1"/>
        <end position="35"/>
    </location>
</feature>
<dbReference type="KEGG" id="sfu:Sfum_0825"/>
<name>A0LGH0_SYNFM</name>
<dbReference type="RefSeq" id="WP_011697695.1">
    <property type="nucleotide sequence ID" value="NC_008554.1"/>
</dbReference>
<evidence type="ECO:0000313" key="2">
    <source>
        <dbReference type="EMBL" id="ABK16522.1"/>
    </source>
</evidence>
<dbReference type="EMBL" id="CP000478">
    <property type="protein sequence ID" value="ABK16522.1"/>
    <property type="molecule type" value="Genomic_DNA"/>
</dbReference>
<accession>A0LGH0</accession>
<dbReference type="InParanoid" id="A0LGH0"/>
<sequence>MQRGFVARKHHGTGIVRAEMSKKRIPRPKSGRSQDFPLDGEKLCVWMKAGVVNFKLCDGAYNCLACSFDRAMREAWPQYNGRKETDE</sequence>
<evidence type="ECO:0000313" key="3">
    <source>
        <dbReference type="Proteomes" id="UP000001784"/>
    </source>
</evidence>